<dbReference type="Pfam" id="PF19842">
    <property type="entry name" value="YqeC"/>
    <property type="match status" value="1"/>
</dbReference>
<evidence type="ECO:0000313" key="2">
    <source>
        <dbReference type="Proteomes" id="UP000192418"/>
    </source>
</evidence>
<sequence>MTDLNSILELKKKGIISIIGAGGKTTLMFKLAKELESSPLNLRVLTTTTTKIFMPAPSQSEKILVTQSIDTLLKKFTAELQDHHHLSAAGRIDERTKKLVGFSPEIIDQIQQSGLFDWIIVEADGAARKPLKATAEHEPVVPETSKYLIIVAGLDAIGHPLDDTHVHRAKIFSKKTGLPLNSPVTEAAVADLLAIEIRKAQNQAPDSQCVALLNKADDEKAQETGNTIANLLTAEKCFHKIVVAALQSKHPVPEIEVLRN</sequence>
<dbReference type="InterPro" id="IPR017587">
    <property type="entry name" value="YqeC"/>
</dbReference>
<protein>
    <submittedName>
        <fullName evidence="1">Probable selenium-dependent hydroxylase accessory protein YqeC</fullName>
    </submittedName>
</protein>
<organism evidence="1 2">
    <name type="scientific">Desulfocicer vacuolatum DSM 3385</name>
    <dbReference type="NCBI Taxonomy" id="1121400"/>
    <lineage>
        <taxon>Bacteria</taxon>
        <taxon>Pseudomonadati</taxon>
        <taxon>Thermodesulfobacteriota</taxon>
        <taxon>Desulfobacteria</taxon>
        <taxon>Desulfobacterales</taxon>
        <taxon>Desulfobacteraceae</taxon>
        <taxon>Desulfocicer</taxon>
    </lineage>
</organism>
<reference evidence="1 2" key="1">
    <citation type="submission" date="2017-04" db="EMBL/GenBank/DDBJ databases">
        <authorList>
            <person name="Afonso C.L."/>
            <person name="Miller P.J."/>
            <person name="Scott M.A."/>
            <person name="Spackman E."/>
            <person name="Goraichik I."/>
            <person name="Dimitrov K.M."/>
            <person name="Suarez D.L."/>
            <person name="Swayne D.E."/>
        </authorList>
    </citation>
    <scope>NUCLEOTIDE SEQUENCE [LARGE SCALE GENOMIC DNA]</scope>
    <source>
        <strain evidence="1 2">DSM 3385</strain>
    </source>
</reference>
<name>A0A1W2D3V9_9BACT</name>
<evidence type="ECO:0000313" key="1">
    <source>
        <dbReference type="EMBL" id="SMC91896.1"/>
    </source>
</evidence>
<accession>A0A1W2D3V9</accession>
<dbReference type="OrthoDB" id="368187at2"/>
<dbReference type="RefSeq" id="WP_084070007.1">
    <property type="nucleotide sequence ID" value="NZ_FWXY01000015.1"/>
</dbReference>
<dbReference type="AlphaFoldDB" id="A0A1W2D3V9"/>
<dbReference type="NCBIfam" id="TIGR03172">
    <property type="entry name" value="selenium cofactor biosynthesis protein YqeC"/>
    <property type="match status" value="1"/>
</dbReference>
<dbReference type="EMBL" id="FWXY01000015">
    <property type="protein sequence ID" value="SMC91896.1"/>
    <property type="molecule type" value="Genomic_DNA"/>
</dbReference>
<dbReference type="STRING" id="1121400.SAMN02746065_11525"/>
<dbReference type="Proteomes" id="UP000192418">
    <property type="component" value="Unassembled WGS sequence"/>
</dbReference>
<gene>
    <name evidence="1" type="ORF">SAMN02746065_11525</name>
</gene>
<proteinExistence type="predicted"/>
<keyword evidence="2" id="KW-1185">Reference proteome</keyword>